<dbReference type="RefSeq" id="WP_015597763.1">
    <property type="nucleotide sequence ID" value="NC_021172.1"/>
</dbReference>
<dbReference type="InterPro" id="IPR023393">
    <property type="entry name" value="START-like_dom_sf"/>
</dbReference>
<name>N0B408_9HYPH</name>
<dbReference type="CDD" id="cd07813">
    <property type="entry name" value="COQ10p_like"/>
    <property type="match status" value="1"/>
</dbReference>
<dbReference type="HOGENOM" id="CLU_079653_3_0_5"/>
<dbReference type="AlphaFoldDB" id="N0B408"/>
<dbReference type="STRING" id="670307.HYPDE_30268"/>
<dbReference type="Gene3D" id="3.30.530.20">
    <property type="match status" value="1"/>
</dbReference>
<evidence type="ECO:0000313" key="3">
    <source>
        <dbReference type="EMBL" id="AGK57728.1"/>
    </source>
</evidence>
<dbReference type="PANTHER" id="PTHR12901">
    <property type="entry name" value="SPERM PROTEIN HOMOLOG"/>
    <property type="match status" value="1"/>
</dbReference>
<comment type="similarity">
    <text evidence="1">Belongs to the ribosome association toxin RatA family.</text>
</comment>
<proteinExistence type="inferred from homology"/>
<evidence type="ECO:0000313" key="4">
    <source>
        <dbReference type="Proteomes" id="UP000005952"/>
    </source>
</evidence>
<dbReference type="KEGG" id="hdt:HYPDE_30268"/>
<evidence type="ECO:0000259" key="2">
    <source>
        <dbReference type="Pfam" id="PF03364"/>
    </source>
</evidence>
<gene>
    <name evidence="3" type="ORF">HYPDE_30268</name>
</gene>
<dbReference type="SUPFAM" id="SSF55961">
    <property type="entry name" value="Bet v1-like"/>
    <property type="match status" value="1"/>
</dbReference>
<dbReference type="GO" id="GO:0048039">
    <property type="term" value="F:ubiquinone binding"/>
    <property type="evidence" value="ECO:0007669"/>
    <property type="project" value="InterPro"/>
</dbReference>
<organism evidence="3 4">
    <name type="scientific">Hyphomicrobium denitrificans 1NES1</name>
    <dbReference type="NCBI Taxonomy" id="670307"/>
    <lineage>
        <taxon>Bacteria</taxon>
        <taxon>Pseudomonadati</taxon>
        <taxon>Pseudomonadota</taxon>
        <taxon>Alphaproteobacteria</taxon>
        <taxon>Hyphomicrobiales</taxon>
        <taxon>Hyphomicrobiaceae</taxon>
        <taxon>Hyphomicrobium</taxon>
    </lineage>
</organism>
<dbReference type="InterPro" id="IPR044996">
    <property type="entry name" value="COQ10-like"/>
</dbReference>
<feature type="domain" description="Coenzyme Q-binding protein COQ10 START" evidence="2">
    <location>
        <begin position="10"/>
        <end position="140"/>
    </location>
</feature>
<keyword evidence="4" id="KW-1185">Reference proteome</keyword>
<accession>N0B408</accession>
<dbReference type="Proteomes" id="UP000005952">
    <property type="component" value="Chromosome"/>
</dbReference>
<evidence type="ECO:0000256" key="1">
    <source>
        <dbReference type="ARBA" id="ARBA00008918"/>
    </source>
</evidence>
<sequence>MPSFKTTRHVPFSANQMFALVADVERYPEFLPLCTGLSVLSRRPLGEGEELTARMNVGYKAIAESFTTRVVTKPREKRIDVSYLNGPFKRLVNHWAFIDDAAGTGSTIDFFIDYEFHSMLMGALVGAMFDQAFRRFAVAFEERAGHVYGKPKPGAEKNQS</sequence>
<dbReference type="eggNOG" id="COG2867">
    <property type="taxonomic scope" value="Bacteria"/>
</dbReference>
<reference evidence="3 4" key="1">
    <citation type="journal article" date="2013" name="Genome Announc.">
        <title>Genome sequences for three denitrifying bacterial strains isolated from a uranium- and nitrate-contaminated subsurface environment.</title>
        <authorList>
            <person name="Venkatramanan R."/>
            <person name="Prakash O."/>
            <person name="Woyke T."/>
            <person name="Chain P."/>
            <person name="Goodwin L.A."/>
            <person name="Watson D."/>
            <person name="Brooks S."/>
            <person name="Kostka J.E."/>
            <person name="Green S.J."/>
        </authorList>
    </citation>
    <scope>NUCLEOTIDE SEQUENCE [LARGE SCALE GENOMIC DNA]</scope>
    <source>
        <strain evidence="3 4">1NES1</strain>
    </source>
</reference>
<dbReference type="EMBL" id="CP005587">
    <property type="protein sequence ID" value="AGK57728.1"/>
    <property type="molecule type" value="Genomic_DNA"/>
</dbReference>
<dbReference type="OrthoDB" id="9804759at2"/>
<dbReference type="PANTHER" id="PTHR12901:SF10">
    <property type="entry name" value="COENZYME Q-BINDING PROTEIN COQ10, MITOCHONDRIAL"/>
    <property type="match status" value="1"/>
</dbReference>
<protein>
    <submittedName>
        <fullName evidence="3">Cyclase/dehydrase</fullName>
    </submittedName>
</protein>
<dbReference type="Pfam" id="PF03364">
    <property type="entry name" value="Polyketide_cyc"/>
    <property type="match status" value="1"/>
</dbReference>
<dbReference type="GO" id="GO:0045333">
    <property type="term" value="P:cellular respiration"/>
    <property type="evidence" value="ECO:0007669"/>
    <property type="project" value="InterPro"/>
</dbReference>
<dbReference type="InterPro" id="IPR005031">
    <property type="entry name" value="COQ10_START"/>
</dbReference>